<dbReference type="PANTHER" id="PTHR23026:SF123">
    <property type="entry name" value="NAD(P)H NITROREDUCTASE RV3131-RELATED"/>
    <property type="match status" value="1"/>
</dbReference>
<dbReference type="Pfam" id="PF00881">
    <property type="entry name" value="Nitroreductase"/>
    <property type="match status" value="1"/>
</dbReference>
<dbReference type="PANTHER" id="PTHR23026">
    <property type="entry name" value="NADPH NITROREDUCTASE"/>
    <property type="match status" value="1"/>
</dbReference>
<dbReference type="EMBL" id="LT629701">
    <property type="protein sequence ID" value="SDM35820.1"/>
    <property type="molecule type" value="Genomic_DNA"/>
</dbReference>
<dbReference type="OrthoDB" id="8156917at2"/>
<reference evidence="2 3" key="1">
    <citation type="submission" date="2016-10" db="EMBL/GenBank/DDBJ databases">
        <authorList>
            <person name="de Groot N.N."/>
        </authorList>
    </citation>
    <scope>NUCLEOTIDE SEQUENCE [LARGE SCALE GENOMIC DNA]</scope>
    <source>
        <strain evidence="2 3">DSM 44149</strain>
    </source>
</reference>
<protein>
    <submittedName>
        <fullName evidence="2">Nitroreductase family protein</fullName>
    </submittedName>
</protein>
<proteinExistence type="predicted"/>
<name>A0A1G9SKL9_ALLAB</name>
<keyword evidence="3" id="KW-1185">Reference proteome</keyword>
<dbReference type="InterPro" id="IPR050627">
    <property type="entry name" value="Nitroreductase/BluB"/>
</dbReference>
<evidence type="ECO:0000313" key="2">
    <source>
        <dbReference type="EMBL" id="SDM35820.1"/>
    </source>
</evidence>
<evidence type="ECO:0000259" key="1">
    <source>
        <dbReference type="Pfam" id="PF00881"/>
    </source>
</evidence>
<sequence length="317" mass="35142">MSAWTRYESRTLIRALQHAPSVHNTQPWALELHERNALLFERRDIALPHHDPTGRDRLLSCGAALANLELAASALGWRCTTSLGDPVHVAATDRLAPSDVELAQFDAIPLRRSHRFPFAAEGLSAEEIRTITEAATGSGVGVHLIAEEEHVHTVAGLVEYARNVFRANRAYQHELRGWTTHRHNRRVHSGIPHERFGPGLYFGGIVRRDWPTPDVEGIAAQIRRETVLVFSTENDSRREHLLTGAALQRAWLSATALGLAASVITQPLQLSEVRRGLAARLELPGRPHALLRVGRPIHALAAVPHKPAYEFVLELPS</sequence>
<dbReference type="eggNOG" id="COG0778">
    <property type="taxonomic scope" value="Bacteria"/>
</dbReference>
<dbReference type="GO" id="GO:0016491">
    <property type="term" value="F:oxidoreductase activity"/>
    <property type="evidence" value="ECO:0007669"/>
    <property type="project" value="InterPro"/>
</dbReference>
<organism evidence="2 3">
    <name type="scientific">Allokutzneria albata</name>
    <name type="common">Kibdelosporangium albatum</name>
    <dbReference type="NCBI Taxonomy" id="211114"/>
    <lineage>
        <taxon>Bacteria</taxon>
        <taxon>Bacillati</taxon>
        <taxon>Actinomycetota</taxon>
        <taxon>Actinomycetes</taxon>
        <taxon>Pseudonocardiales</taxon>
        <taxon>Pseudonocardiaceae</taxon>
        <taxon>Allokutzneria</taxon>
    </lineage>
</organism>
<feature type="domain" description="Nitroreductase" evidence="1">
    <location>
        <begin position="111"/>
        <end position="295"/>
    </location>
</feature>
<gene>
    <name evidence="2" type="ORF">SAMN04489726_1232</name>
</gene>
<accession>A0A1G9SKL9</accession>
<dbReference type="InterPro" id="IPR029479">
    <property type="entry name" value="Nitroreductase"/>
</dbReference>
<dbReference type="AlphaFoldDB" id="A0A1G9SKL9"/>
<evidence type="ECO:0000313" key="3">
    <source>
        <dbReference type="Proteomes" id="UP000183376"/>
    </source>
</evidence>
<dbReference type="NCBIfam" id="NF047509">
    <property type="entry name" value="Rv3131_FMN_oxido"/>
    <property type="match status" value="1"/>
</dbReference>
<dbReference type="RefSeq" id="WP_052407947.1">
    <property type="nucleotide sequence ID" value="NZ_JOEF01000026.1"/>
</dbReference>
<dbReference type="Gene3D" id="3.40.109.10">
    <property type="entry name" value="NADH Oxidase"/>
    <property type="match status" value="1"/>
</dbReference>
<dbReference type="STRING" id="211114.SAMN04489726_1232"/>
<dbReference type="Proteomes" id="UP000183376">
    <property type="component" value="Chromosome I"/>
</dbReference>
<dbReference type="InterPro" id="IPR000415">
    <property type="entry name" value="Nitroreductase-like"/>
</dbReference>
<dbReference type="SUPFAM" id="SSF55469">
    <property type="entry name" value="FMN-dependent nitroreductase-like"/>
    <property type="match status" value="2"/>
</dbReference>